<keyword evidence="3" id="KW-1185">Reference proteome</keyword>
<keyword evidence="1" id="KW-1133">Transmembrane helix</keyword>
<evidence type="ECO:0000313" key="3">
    <source>
        <dbReference type="Proteomes" id="UP001583177"/>
    </source>
</evidence>
<dbReference type="Proteomes" id="UP001583177">
    <property type="component" value="Unassembled WGS sequence"/>
</dbReference>
<evidence type="ECO:0000256" key="1">
    <source>
        <dbReference type="SAM" id="Phobius"/>
    </source>
</evidence>
<comment type="caution">
    <text evidence="2">The sequence shown here is derived from an EMBL/GenBank/DDBJ whole genome shotgun (WGS) entry which is preliminary data.</text>
</comment>
<gene>
    <name evidence="2" type="ORF">Daus18300_008146</name>
</gene>
<dbReference type="EMBL" id="JAWRVE010000075">
    <property type="protein sequence ID" value="KAL1862991.1"/>
    <property type="molecule type" value="Genomic_DNA"/>
</dbReference>
<accession>A0ABR3WJ20</accession>
<feature type="transmembrane region" description="Helical" evidence="1">
    <location>
        <begin position="308"/>
        <end position="326"/>
    </location>
</feature>
<keyword evidence="1" id="KW-0812">Transmembrane</keyword>
<reference evidence="2 3" key="1">
    <citation type="journal article" date="2024" name="IMA Fungus">
        <title>IMA Genome - F19 : A genome assembly and annotation guide to empower mycologists, including annotated draft genome sequences of Ceratocystis pirilliformis, Diaporthe australafricana, Fusarium ophioides, Paecilomyces lecythidis, and Sporothrix stenoceras.</title>
        <authorList>
            <person name="Aylward J."/>
            <person name="Wilson A.M."/>
            <person name="Visagie C.M."/>
            <person name="Spraker J."/>
            <person name="Barnes I."/>
            <person name="Buitendag C."/>
            <person name="Ceriani C."/>
            <person name="Del Mar Angel L."/>
            <person name="du Plessis D."/>
            <person name="Fuchs T."/>
            <person name="Gasser K."/>
            <person name="Kramer D."/>
            <person name="Li W."/>
            <person name="Munsamy K."/>
            <person name="Piso A."/>
            <person name="Price J.L."/>
            <person name="Sonnekus B."/>
            <person name="Thomas C."/>
            <person name="van der Nest A."/>
            <person name="van Dijk A."/>
            <person name="van Heerden A."/>
            <person name="van Vuuren N."/>
            <person name="Yilmaz N."/>
            <person name="Duong T.A."/>
            <person name="van der Merwe N.A."/>
            <person name="Wingfield M.J."/>
            <person name="Wingfield B.D."/>
        </authorList>
    </citation>
    <scope>NUCLEOTIDE SEQUENCE [LARGE SCALE GENOMIC DNA]</scope>
    <source>
        <strain evidence="2 3">CMW 18300</strain>
    </source>
</reference>
<sequence>MTFKVLPLLLQSEGIDFADWVSLITLGLAPLIAHLAAGAPQPSYLTSTHPRWHDRICHYIPTSIVWRYAAITDRRIRSSGWDIPSIAAANALFWTPRGWNGSEEMAACSMDYCTYLPETARVEVLSWDFAKTLIVTVQGIQAIYNLGGNTAGWGPVVASVDAVFSPLAILGLYRLSAALWLTNHFAFAPREQVLALGGTRRLSLDSLLQHTEKPASEVHAYRPTAYLPSRMFRSVFFLLMLTAWVMLLLHTFGSIFIQNSPQSVSYLVCIIFYHLILFPSLLVIGYYFVRGMATSTIIPCISSTWYKIYSVALMGLMVALVVVSSLETRKTPCGLWTVTGGFDGDYWACTLKDPEYIIVDPKPRGGAFGIASTFSDTKAELMLESGQYWVDNFTGFCVGTWSSDKRALSKTLEHIGTDGLMWPSPDN</sequence>
<organism evidence="2 3">
    <name type="scientific">Diaporthe australafricana</name>
    <dbReference type="NCBI Taxonomy" id="127596"/>
    <lineage>
        <taxon>Eukaryota</taxon>
        <taxon>Fungi</taxon>
        <taxon>Dikarya</taxon>
        <taxon>Ascomycota</taxon>
        <taxon>Pezizomycotina</taxon>
        <taxon>Sordariomycetes</taxon>
        <taxon>Sordariomycetidae</taxon>
        <taxon>Diaporthales</taxon>
        <taxon>Diaporthaceae</taxon>
        <taxon>Diaporthe</taxon>
    </lineage>
</organism>
<proteinExistence type="predicted"/>
<keyword evidence="1" id="KW-0472">Membrane</keyword>
<feature type="transmembrane region" description="Helical" evidence="1">
    <location>
        <begin position="235"/>
        <end position="257"/>
    </location>
</feature>
<name>A0ABR3WJ20_9PEZI</name>
<protein>
    <submittedName>
        <fullName evidence="2">Uncharacterized protein</fullName>
    </submittedName>
</protein>
<feature type="transmembrane region" description="Helical" evidence="1">
    <location>
        <begin position="263"/>
        <end position="288"/>
    </location>
</feature>
<evidence type="ECO:0000313" key="2">
    <source>
        <dbReference type="EMBL" id="KAL1862991.1"/>
    </source>
</evidence>